<evidence type="ECO:0000313" key="11">
    <source>
        <dbReference type="Proteomes" id="UP001054252"/>
    </source>
</evidence>
<evidence type="ECO:0000256" key="6">
    <source>
        <dbReference type="ARBA" id="ARBA00022840"/>
    </source>
</evidence>
<reference evidence="10 11" key="1">
    <citation type="journal article" date="2021" name="Commun. Biol.">
        <title>The genome of Shorea leprosula (Dipterocarpaceae) highlights the ecological relevance of drought in aseasonal tropical rainforests.</title>
        <authorList>
            <person name="Ng K.K.S."/>
            <person name="Kobayashi M.J."/>
            <person name="Fawcett J.A."/>
            <person name="Hatakeyama M."/>
            <person name="Paape T."/>
            <person name="Ng C.H."/>
            <person name="Ang C.C."/>
            <person name="Tnah L.H."/>
            <person name="Lee C.T."/>
            <person name="Nishiyama T."/>
            <person name="Sese J."/>
            <person name="O'Brien M.J."/>
            <person name="Copetti D."/>
            <person name="Mohd Noor M.I."/>
            <person name="Ong R.C."/>
            <person name="Putra M."/>
            <person name="Sireger I.Z."/>
            <person name="Indrioko S."/>
            <person name="Kosugi Y."/>
            <person name="Izuno A."/>
            <person name="Isagi Y."/>
            <person name="Lee S.L."/>
            <person name="Shimizu K.K."/>
        </authorList>
    </citation>
    <scope>NUCLEOTIDE SEQUENCE [LARGE SCALE GENOMIC DNA]</scope>
    <source>
        <strain evidence="10">214</strain>
    </source>
</reference>
<comment type="caution">
    <text evidence="10">The sequence shown here is derived from an EMBL/GenBank/DDBJ whole genome shotgun (WGS) entry which is preliminary data.</text>
</comment>
<comment type="similarity">
    <text evidence="1">Belongs to the disease resistance NB-LRR family.</text>
</comment>
<feature type="domain" description="NB-ARC" evidence="7">
    <location>
        <begin position="144"/>
        <end position="306"/>
    </location>
</feature>
<dbReference type="GO" id="GO:0043531">
    <property type="term" value="F:ADP binding"/>
    <property type="evidence" value="ECO:0007669"/>
    <property type="project" value="InterPro"/>
</dbReference>
<dbReference type="InterPro" id="IPR050905">
    <property type="entry name" value="Plant_NBS-LRR"/>
</dbReference>
<evidence type="ECO:0000259" key="7">
    <source>
        <dbReference type="Pfam" id="PF00931"/>
    </source>
</evidence>
<dbReference type="InterPro" id="IPR058922">
    <property type="entry name" value="WHD_DRP"/>
</dbReference>
<dbReference type="SMART" id="SM00369">
    <property type="entry name" value="LRR_TYP"/>
    <property type="match status" value="3"/>
</dbReference>
<dbReference type="InterPro" id="IPR003591">
    <property type="entry name" value="Leu-rich_rpt_typical-subtyp"/>
</dbReference>
<evidence type="ECO:0000259" key="8">
    <source>
        <dbReference type="Pfam" id="PF23247"/>
    </source>
</evidence>
<evidence type="ECO:0000256" key="2">
    <source>
        <dbReference type="ARBA" id="ARBA00022614"/>
    </source>
</evidence>
<proteinExistence type="inferred from homology"/>
<accession>A0AAV5MUZ6</accession>
<dbReference type="FunFam" id="3.40.50.300:FF:001091">
    <property type="entry name" value="Probable disease resistance protein At1g61300"/>
    <property type="match status" value="1"/>
</dbReference>
<evidence type="ECO:0000256" key="5">
    <source>
        <dbReference type="ARBA" id="ARBA00022821"/>
    </source>
</evidence>
<gene>
    <name evidence="10" type="ORF">SLEP1_g59374</name>
</gene>
<dbReference type="Pfam" id="PF23559">
    <property type="entry name" value="WHD_DRP"/>
    <property type="match status" value="1"/>
</dbReference>
<keyword evidence="2" id="KW-0433">Leucine-rich repeat</keyword>
<dbReference type="Pfam" id="PF23247">
    <property type="entry name" value="LRR_RPS2"/>
    <property type="match status" value="1"/>
</dbReference>
<dbReference type="Pfam" id="PF00931">
    <property type="entry name" value="NB-ARC"/>
    <property type="match status" value="1"/>
</dbReference>
<dbReference type="SUPFAM" id="SSF52540">
    <property type="entry name" value="P-loop containing nucleoside triphosphate hydrolases"/>
    <property type="match status" value="1"/>
</dbReference>
<keyword evidence="3" id="KW-0677">Repeat</keyword>
<organism evidence="10 11">
    <name type="scientific">Rubroshorea leprosula</name>
    <dbReference type="NCBI Taxonomy" id="152421"/>
    <lineage>
        <taxon>Eukaryota</taxon>
        <taxon>Viridiplantae</taxon>
        <taxon>Streptophyta</taxon>
        <taxon>Embryophyta</taxon>
        <taxon>Tracheophyta</taxon>
        <taxon>Spermatophyta</taxon>
        <taxon>Magnoliopsida</taxon>
        <taxon>eudicotyledons</taxon>
        <taxon>Gunneridae</taxon>
        <taxon>Pentapetalae</taxon>
        <taxon>rosids</taxon>
        <taxon>malvids</taxon>
        <taxon>Malvales</taxon>
        <taxon>Dipterocarpaceae</taxon>
        <taxon>Rubroshorea</taxon>
    </lineage>
</organism>
<dbReference type="SUPFAM" id="SSF52058">
    <property type="entry name" value="L domain-like"/>
    <property type="match status" value="1"/>
</dbReference>
<evidence type="ECO:0000256" key="1">
    <source>
        <dbReference type="ARBA" id="ARBA00008894"/>
    </source>
</evidence>
<dbReference type="GO" id="GO:0006952">
    <property type="term" value="P:defense response"/>
    <property type="evidence" value="ECO:0007669"/>
    <property type="project" value="UniProtKB-KW"/>
</dbReference>
<dbReference type="EMBL" id="BPVZ01000877">
    <property type="protein sequence ID" value="GKV52814.1"/>
    <property type="molecule type" value="Genomic_DNA"/>
</dbReference>
<evidence type="ECO:0000256" key="3">
    <source>
        <dbReference type="ARBA" id="ARBA00022737"/>
    </source>
</evidence>
<evidence type="ECO:0000313" key="10">
    <source>
        <dbReference type="EMBL" id="GKV52814.1"/>
    </source>
</evidence>
<dbReference type="Gene3D" id="1.10.8.430">
    <property type="entry name" value="Helical domain of apoptotic protease-activating factors"/>
    <property type="match status" value="1"/>
</dbReference>
<feature type="domain" description="Disease resistance protein winged helix" evidence="9">
    <location>
        <begin position="395"/>
        <end position="461"/>
    </location>
</feature>
<protein>
    <submittedName>
        <fullName evidence="10">Uncharacterized protein</fullName>
    </submittedName>
</protein>
<dbReference type="InterPro" id="IPR032675">
    <property type="entry name" value="LRR_dom_sf"/>
</dbReference>
<dbReference type="AlphaFoldDB" id="A0AAV5MUZ6"/>
<dbReference type="PANTHER" id="PTHR33463:SF187">
    <property type="entry name" value="AND NB-ARC DOMAIN DISEASE RESISTANCE PROTEIN, PUTATIVE-RELATED"/>
    <property type="match status" value="1"/>
</dbReference>
<dbReference type="Gene3D" id="3.40.50.300">
    <property type="entry name" value="P-loop containing nucleotide triphosphate hydrolases"/>
    <property type="match status" value="1"/>
</dbReference>
<dbReference type="InterPro" id="IPR027417">
    <property type="entry name" value="P-loop_NTPase"/>
</dbReference>
<evidence type="ECO:0000256" key="4">
    <source>
        <dbReference type="ARBA" id="ARBA00022741"/>
    </source>
</evidence>
<keyword evidence="11" id="KW-1185">Reference proteome</keyword>
<keyword evidence="5" id="KW-0611">Plant defense</keyword>
<dbReference type="PRINTS" id="PR00364">
    <property type="entry name" value="DISEASERSIST"/>
</dbReference>
<dbReference type="InterPro" id="IPR036388">
    <property type="entry name" value="WH-like_DNA-bd_sf"/>
</dbReference>
<dbReference type="Gene3D" id="3.80.10.10">
    <property type="entry name" value="Ribonuclease Inhibitor"/>
    <property type="match status" value="1"/>
</dbReference>
<dbReference type="FunFam" id="1.10.10.10:FF:000322">
    <property type="entry name" value="Probable disease resistance protein At1g63360"/>
    <property type="match status" value="1"/>
</dbReference>
<dbReference type="Proteomes" id="UP001054252">
    <property type="component" value="Unassembled WGS sequence"/>
</dbReference>
<dbReference type="Gene3D" id="1.10.10.10">
    <property type="entry name" value="Winged helix-like DNA-binding domain superfamily/Winged helix DNA-binding domain"/>
    <property type="match status" value="1"/>
</dbReference>
<dbReference type="PANTHER" id="PTHR33463">
    <property type="entry name" value="NB-ARC DOMAIN-CONTAINING PROTEIN-RELATED"/>
    <property type="match status" value="1"/>
</dbReference>
<dbReference type="InterPro" id="IPR057135">
    <property type="entry name" value="At4g27190-like_LRR"/>
</dbReference>
<name>A0AAV5MUZ6_9ROSI</name>
<dbReference type="InterPro" id="IPR002182">
    <property type="entry name" value="NB-ARC"/>
</dbReference>
<feature type="domain" description="Disease resistance protein At4g27190-like leucine-rich repeats" evidence="8">
    <location>
        <begin position="853"/>
        <end position="964"/>
    </location>
</feature>
<keyword evidence="6" id="KW-0067">ATP-binding</keyword>
<evidence type="ECO:0000259" key="9">
    <source>
        <dbReference type="Pfam" id="PF23559"/>
    </source>
</evidence>
<keyword evidence="4" id="KW-0547">Nucleotide-binding</keyword>
<sequence length="1016" mass="116871">MESIMGPVLGSVVGEHVDCHRNFQNDVDDLRKRVAVLKRRRNDRVAELLTVDDLDKQVKEEVQGWLEDARKIIEIEMPDIEEQVQNVSYLSRGNLGRRVRQKIQEVREIYDRGSFPEGLVIERSPTIGITLPTENMVGEVNVREKIWEYLMGHEVGIIGVCGIGGVGKTTVMKHIHNELLKKPSRFEKVVWVTVSHPLNVYRLQDDIAWAIMKKSLSDCRDELSRASRLMEAMKKVKYALILDDVWDKFTLHSIGIPEPTMENGCKIVITSRSIDVCNYLRCQVVKVPPLPGQESLTLFLEKVGQDVLRIPNLEEILKLMVAECAGLPLAIVVIAGSMRGVQDISEWRDALRELRQCVVDTEKDSEDEIFNRLKFSYDRLPKNSSIQECFLYCSLYPEDWNIRRKDLIENWICEGTVQKLGSRREMHDKGNAILNRLLNCCLLEEAFDKACVKMHDVVRGMALRIKSTGPGRFMVKAGMRLTKIPDEDEWNEDLDKVSLMRTLISFIPQNMSPKCLMLSTLILEGNYGLRQISECFFANMPMLKFLDLSRTGIEVLPNSICNLEYLTAMILCGCESLKRMPSLSKLKALKKLDLDEAGLREAPEGIEMLENLEYLDLSCPNLRVLPRGKISNLFRLQYLRTHGIFRSEISGEEVAGLKMLELFEGEFDWLKDFNSFVNELNHFGRPCHYFMKMVEETGALRRLKAVRFWVNWNSLWLPDIKELIAKDVRHTGKHEGYFWKFNNNDLPKWVILFSCKMGEDELVLPDDLQDLRIERCKMVGDISIFQKDPTQLRTCALKYCRGIVCVVSLSSSSSTSLTVMNNLEVLTLEDLPNLRDVVKVEKARASLAPTISLHIFSNLKQLRVGNCSKLKKLFPCELLQGHGLQNLELIEVKHCWGMEEIIGWEEEEEGNQTTTPILITLPKLRILELQVVPELKRICPERGVMVCESLNRIKINACVEVKRIPFCLRKENARPSLPAVKSIYIFNPKEWWESLEWENPDDKIVLLPFLQYDELL</sequence>
<dbReference type="GO" id="GO:0005524">
    <property type="term" value="F:ATP binding"/>
    <property type="evidence" value="ECO:0007669"/>
    <property type="project" value="UniProtKB-KW"/>
</dbReference>
<dbReference type="InterPro" id="IPR042197">
    <property type="entry name" value="Apaf_helical"/>
</dbReference>